<reference evidence="3" key="1">
    <citation type="submission" date="2022-11" db="UniProtKB">
        <authorList>
            <consortium name="WormBaseParasite"/>
        </authorList>
    </citation>
    <scope>IDENTIFICATION</scope>
</reference>
<dbReference type="WBParaSite" id="nRc.2.0.1.t39613-RA">
    <property type="protein sequence ID" value="nRc.2.0.1.t39613-RA"/>
    <property type="gene ID" value="nRc.2.0.1.g39613"/>
</dbReference>
<organism evidence="2 3">
    <name type="scientific">Romanomermis culicivorax</name>
    <name type="common">Nematode worm</name>
    <dbReference type="NCBI Taxonomy" id="13658"/>
    <lineage>
        <taxon>Eukaryota</taxon>
        <taxon>Metazoa</taxon>
        <taxon>Ecdysozoa</taxon>
        <taxon>Nematoda</taxon>
        <taxon>Enoplea</taxon>
        <taxon>Dorylaimia</taxon>
        <taxon>Mermithida</taxon>
        <taxon>Mermithoidea</taxon>
        <taxon>Mermithidae</taxon>
        <taxon>Romanomermis</taxon>
    </lineage>
</organism>
<dbReference type="AlphaFoldDB" id="A0A915KPF6"/>
<name>A0A915KPF6_ROMCU</name>
<protein>
    <submittedName>
        <fullName evidence="3">Uncharacterized protein</fullName>
    </submittedName>
</protein>
<keyword evidence="2" id="KW-1185">Reference proteome</keyword>
<dbReference type="InterPro" id="IPR029052">
    <property type="entry name" value="Metallo-depent_PP-like"/>
</dbReference>
<feature type="compositionally biased region" description="Polar residues" evidence="1">
    <location>
        <begin position="78"/>
        <end position="92"/>
    </location>
</feature>
<sequence>MSKRGDKLDPMIKKLLSFPGVPNKGDEINLLDDQGWEYSVLTLDFSVHADGCLRSSTSFEPGLDRHGGPIPDSEQKSDNSGATQEAHQQDSSGAFEPLPQGVSPLSPKDVEFIIDLIVKSMQGEPGLIKLDSPVMICGDTHGQYRDLLHL</sequence>
<evidence type="ECO:0000313" key="3">
    <source>
        <dbReference type="WBParaSite" id="nRc.2.0.1.t39613-RA"/>
    </source>
</evidence>
<dbReference type="Proteomes" id="UP000887565">
    <property type="component" value="Unplaced"/>
</dbReference>
<dbReference type="Gene3D" id="3.60.21.10">
    <property type="match status" value="1"/>
</dbReference>
<feature type="region of interest" description="Disordered" evidence="1">
    <location>
        <begin position="56"/>
        <end position="103"/>
    </location>
</feature>
<accession>A0A915KPF6</accession>
<dbReference type="SUPFAM" id="SSF56300">
    <property type="entry name" value="Metallo-dependent phosphatases"/>
    <property type="match status" value="1"/>
</dbReference>
<evidence type="ECO:0000313" key="2">
    <source>
        <dbReference type="Proteomes" id="UP000887565"/>
    </source>
</evidence>
<evidence type="ECO:0000256" key="1">
    <source>
        <dbReference type="SAM" id="MobiDB-lite"/>
    </source>
</evidence>
<feature type="compositionally biased region" description="Basic and acidic residues" evidence="1">
    <location>
        <begin position="62"/>
        <end position="77"/>
    </location>
</feature>
<proteinExistence type="predicted"/>